<dbReference type="GO" id="GO:0016226">
    <property type="term" value="P:iron-sulfur cluster assembly"/>
    <property type="evidence" value="ECO:0007669"/>
    <property type="project" value="TreeGrafter"/>
</dbReference>
<dbReference type="InterPro" id="IPR017703">
    <property type="entry name" value="YgfZ/GCV_T_CS"/>
</dbReference>
<dbReference type="PANTHER" id="PTHR22602">
    <property type="entry name" value="TRANSFERASE CAF17, MITOCHONDRIAL-RELATED"/>
    <property type="match status" value="1"/>
</dbReference>
<reference evidence="3" key="1">
    <citation type="journal article" date="2020" name="Int. J. Syst. Evol. Microbiol.">
        <title>Alteromonas alba sp. nov., a marine bacterium isolated from the seawater of the West Pacific Ocean.</title>
        <authorList>
            <person name="Sun C."/>
            <person name="Wu Y.-H."/>
            <person name="Xamxidin M."/>
            <person name="Cheng H."/>
            <person name="Xu X.-W."/>
        </authorList>
    </citation>
    <scope>NUCLEOTIDE SEQUENCE [LARGE SCALE GENOMIC DNA]</scope>
    <source>
        <strain evidence="3">190</strain>
    </source>
</reference>
<dbReference type="SUPFAM" id="SSF101790">
    <property type="entry name" value="Aminomethyltransferase beta-barrel domain"/>
    <property type="match status" value="1"/>
</dbReference>
<dbReference type="OrthoDB" id="9796287at2"/>
<dbReference type="SUPFAM" id="SSF103025">
    <property type="entry name" value="Folate-binding domain"/>
    <property type="match status" value="1"/>
</dbReference>
<dbReference type="Proteomes" id="UP000238949">
    <property type="component" value="Unassembled WGS sequence"/>
</dbReference>
<evidence type="ECO:0000313" key="3">
    <source>
        <dbReference type="Proteomes" id="UP000238949"/>
    </source>
</evidence>
<dbReference type="AlphaFoldDB" id="A0A2S9V7C9"/>
<dbReference type="PANTHER" id="PTHR22602:SF0">
    <property type="entry name" value="TRANSFERASE CAF17, MITOCHONDRIAL-RELATED"/>
    <property type="match status" value="1"/>
</dbReference>
<dbReference type="EMBL" id="PVNP01000188">
    <property type="protein sequence ID" value="PRO72377.1"/>
    <property type="molecule type" value="Genomic_DNA"/>
</dbReference>
<proteinExistence type="predicted"/>
<evidence type="ECO:0000313" key="2">
    <source>
        <dbReference type="EMBL" id="PRO72377.1"/>
    </source>
</evidence>
<dbReference type="InterPro" id="IPR048451">
    <property type="entry name" value="YgfZ_barrel"/>
</dbReference>
<keyword evidence="3" id="KW-1185">Reference proteome</keyword>
<protein>
    <submittedName>
        <fullName evidence="2">Glycine cleavage system protein T</fullName>
    </submittedName>
</protein>
<dbReference type="InterPro" id="IPR045179">
    <property type="entry name" value="YgfZ/GcvT"/>
</dbReference>
<dbReference type="Gene3D" id="3.30.70.1630">
    <property type="match status" value="1"/>
</dbReference>
<dbReference type="Pfam" id="PF21130">
    <property type="entry name" value="YgfZ_barrel"/>
    <property type="match status" value="1"/>
</dbReference>
<organism evidence="2 3">
    <name type="scientific">Alteromonas alba</name>
    <dbReference type="NCBI Taxonomy" id="2079529"/>
    <lineage>
        <taxon>Bacteria</taxon>
        <taxon>Pseudomonadati</taxon>
        <taxon>Pseudomonadota</taxon>
        <taxon>Gammaproteobacteria</taxon>
        <taxon>Alteromonadales</taxon>
        <taxon>Alteromonadaceae</taxon>
        <taxon>Alteromonas/Salinimonas group</taxon>
        <taxon>Alteromonas</taxon>
    </lineage>
</organism>
<dbReference type="Gene3D" id="2.40.30.160">
    <property type="match status" value="1"/>
</dbReference>
<dbReference type="NCBIfam" id="TIGR03317">
    <property type="entry name" value="ygfZ_signature"/>
    <property type="match status" value="1"/>
</dbReference>
<evidence type="ECO:0000259" key="1">
    <source>
        <dbReference type="Pfam" id="PF21130"/>
    </source>
</evidence>
<dbReference type="RefSeq" id="WP_105935616.1">
    <property type="nucleotide sequence ID" value="NZ_PVNP01000188.1"/>
</dbReference>
<gene>
    <name evidence="2" type="ORF">C6Y40_17115</name>
</gene>
<dbReference type="InterPro" id="IPR029043">
    <property type="entry name" value="GcvT/YgfZ_C"/>
</dbReference>
<feature type="domain" description="tRNA-modifying protein YgfZ-like beta-barrel" evidence="1">
    <location>
        <begin position="262"/>
        <end position="309"/>
    </location>
</feature>
<sequence length="325" mass="35107">MQANSPLPPKMDAFPDNLVVALPSMACVSVSGDDAKTFLHSQLTIDINKMADATVRRSAHCDFKGKSWSVSLVANGASALYLLAGNTPVGASVEQLKKYGVFSKIEITSETENFDFYLLKGKQTTALLEGNFAALPDSPMAMVESDSGFCIALDYPADTVLLALKKDAAPAFVQAVSDADLPLFEETAATALDIASGIPALTSEEQINQYVPQMMNLQALDAIDFNKGCYMGQEVVARTRYLGRNKRAAMIFKLPEACEDIATAKLEKQAGEHWRSGGTILRAAVLGEETWLLAVVNNDTTPEDSFRLSTNPALELIHCDLPYTL</sequence>
<name>A0A2S9V7C9_9ALTE</name>
<comment type="caution">
    <text evidence="2">The sequence shown here is derived from an EMBL/GenBank/DDBJ whole genome shotgun (WGS) entry which is preliminary data.</text>
</comment>
<accession>A0A2S9V7C9</accession>
<dbReference type="Gene3D" id="3.30.70.1400">
    <property type="entry name" value="Aminomethyltransferase beta-barrel domains"/>
    <property type="match status" value="1"/>
</dbReference>